<dbReference type="SMART" id="SM00630">
    <property type="entry name" value="Sema"/>
    <property type="match status" value="1"/>
</dbReference>
<dbReference type="InterPro" id="IPR002909">
    <property type="entry name" value="IPT_dom"/>
</dbReference>
<keyword evidence="9" id="KW-0325">Glycoprotein</keyword>
<evidence type="ECO:0000256" key="6">
    <source>
        <dbReference type="ARBA" id="ARBA00022989"/>
    </source>
</evidence>
<dbReference type="GO" id="GO:0002116">
    <property type="term" value="C:semaphorin receptor complex"/>
    <property type="evidence" value="ECO:0007669"/>
    <property type="project" value="TreeGrafter"/>
</dbReference>
<dbReference type="SMART" id="SM00423">
    <property type="entry name" value="PSI"/>
    <property type="match status" value="1"/>
</dbReference>
<keyword evidence="7" id="KW-0472">Membrane</keyword>
<keyword evidence="3" id="KW-0812">Transmembrane</keyword>
<keyword evidence="6" id="KW-1133">Transmembrane helix</keyword>
<dbReference type="InterPro" id="IPR013783">
    <property type="entry name" value="Ig-like_fold"/>
</dbReference>
<comment type="subcellular location">
    <subcellularLocation>
        <location evidence="1">Membrane</location>
        <topology evidence="1">Single-pass membrane protein</topology>
    </subcellularLocation>
</comment>
<dbReference type="InterPro" id="IPR002165">
    <property type="entry name" value="Plexin_repeat"/>
</dbReference>
<dbReference type="InterPro" id="IPR015943">
    <property type="entry name" value="WD40/YVTN_repeat-like_dom_sf"/>
</dbReference>
<dbReference type="Proteomes" id="UP000507470">
    <property type="component" value="Unassembled WGS sequence"/>
</dbReference>
<dbReference type="SUPFAM" id="SSF103575">
    <property type="entry name" value="Plexin repeat"/>
    <property type="match status" value="1"/>
</dbReference>
<protein>
    <submittedName>
        <fullName evidence="12">MET</fullName>
        <ecNumber evidence="12">2.7.10.1</ecNumber>
    </submittedName>
</protein>
<dbReference type="GO" id="GO:0004714">
    <property type="term" value="F:transmembrane receptor protein tyrosine kinase activity"/>
    <property type="evidence" value="ECO:0007669"/>
    <property type="project" value="UniProtKB-EC"/>
</dbReference>
<dbReference type="EMBL" id="CACVKT020008447">
    <property type="protein sequence ID" value="CAC5415511.1"/>
    <property type="molecule type" value="Genomic_DNA"/>
</dbReference>
<name>A0A6J8E8Y1_MYTCO</name>
<keyword evidence="8" id="KW-1015">Disulfide bond</keyword>
<evidence type="ECO:0000313" key="12">
    <source>
        <dbReference type="EMBL" id="CAC5415511.1"/>
    </source>
</evidence>
<dbReference type="GO" id="GO:0017154">
    <property type="term" value="F:semaphorin receptor activity"/>
    <property type="evidence" value="ECO:0007669"/>
    <property type="project" value="InterPro"/>
</dbReference>
<comment type="caution">
    <text evidence="10">Lacks conserved residue(s) required for the propagation of feature annotation.</text>
</comment>
<dbReference type="AlphaFoldDB" id="A0A6J8E8Y1"/>
<sequence>MYIRLVDICLVARIIATHAFIQNYTVPRKYGPLSKIIINEESRSLYIGGKNILLHFDLDLRQKNKDIIGPVNDSKQCNSFDNSCIYMRYRTVNNHISILKSFRNFLIVCGTARQGICYMYNGSDINLKHHFVESKKNYLGSGNSSVMLVTNHTDGFAMFFVGQSFDGRKADYFYNEFATLDLPSSKTNWNFGHYAAYSHLSVCDTKRENFKLKFLQIFEAENYIFHVFIRSINDSGSISYETRISKLCKERNDYGSYEEMPISCKTPTKFDIGIAAHYDVGQQKLYMTFGVRAYNVDNIQADSTQGSVICVFTIDKMIKKFASEVLTKCFKGTQTWGTPSWQCNSTACPVASAKEKLTSCGQTKLYGIEARGNGFSNTAVYQISNELLTSVLPLMNSSADIILAGSNTGFLRKILVTSSQGTSYVKCDVSGDRNIPVCNEMVLDTHSNLYLLTGNRVTKLSMTSCKLHKTCGECVTSNDPLGCGWCFDHCSTETKCQLNMWHTQSCPPFVWGISPANGPLEGLTKLTITGENFGSMVNNATVSIGAASCFIQNINDTRITCLTSRLGLPVRAAVTMNVTDSTSKPYKIDGISEQMDILFEYTVCDIFVNYYS</sequence>
<dbReference type="SUPFAM" id="SSF101912">
    <property type="entry name" value="Sema domain"/>
    <property type="match status" value="1"/>
</dbReference>
<evidence type="ECO:0000256" key="3">
    <source>
        <dbReference type="ARBA" id="ARBA00022692"/>
    </source>
</evidence>
<reference evidence="12 13" key="1">
    <citation type="submission" date="2020-06" db="EMBL/GenBank/DDBJ databases">
        <authorList>
            <person name="Li R."/>
            <person name="Bekaert M."/>
        </authorList>
    </citation>
    <scope>NUCLEOTIDE SEQUENCE [LARGE SCALE GENOMIC DNA]</scope>
    <source>
        <strain evidence="13">wild</strain>
    </source>
</reference>
<proteinExistence type="inferred from homology"/>
<organism evidence="12 13">
    <name type="scientific">Mytilus coruscus</name>
    <name type="common">Sea mussel</name>
    <dbReference type="NCBI Taxonomy" id="42192"/>
    <lineage>
        <taxon>Eukaryota</taxon>
        <taxon>Metazoa</taxon>
        <taxon>Spiralia</taxon>
        <taxon>Lophotrochozoa</taxon>
        <taxon>Mollusca</taxon>
        <taxon>Bivalvia</taxon>
        <taxon>Autobranchia</taxon>
        <taxon>Pteriomorphia</taxon>
        <taxon>Mytilida</taxon>
        <taxon>Mytiloidea</taxon>
        <taxon>Mytilidae</taxon>
        <taxon>Mytilinae</taxon>
        <taxon>Mytilus</taxon>
    </lineage>
</organism>
<feature type="domain" description="Sema" evidence="11">
    <location>
        <begin position="13"/>
        <end position="462"/>
    </location>
</feature>
<dbReference type="InterPro" id="IPR016201">
    <property type="entry name" value="PSI"/>
</dbReference>
<keyword evidence="12" id="KW-0808">Transferase</keyword>
<evidence type="ECO:0000256" key="9">
    <source>
        <dbReference type="ARBA" id="ARBA00023180"/>
    </source>
</evidence>
<evidence type="ECO:0000256" key="8">
    <source>
        <dbReference type="ARBA" id="ARBA00023157"/>
    </source>
</evidence>
<evidence type="ECO:0000256" key="4">
    <source>
        <dbReference type="ARBA" id="ARBA00022729"/>
    </source>
</evidence>
<dbReference type="CDD" id="cd00603">
    <property type="entry name" value="IPT_PCSR"/>
    <property type="match status" value="1"/>
</dbReference>
<dbReference type="SMART" id="SM00429">
    <property type="entry name" value="IPT"/>
    <property type="match status" value="1"/>
</dbReference>
<evidence type="ECO:0000259" key="11">
    <source>
        <dbReference type="PROSITE" id="PS51004"/>
    </source>
</evidence>
<dbReference type="InterPro" id="IPR036352">
    <property type="entry name" value="Semap_dom_sf"/>
</dbReference>
<evidence type="ECO:0000256" key="7">
    <source>
        <dbReference type="ARBA" id="ARBA00023136"/>
    </source>
</evidence>
<dbReference type="EC" id="2.7.10.1" evidence="12"/>
<dbReference type="InterPro" id="IPR031148">
    <property type="entry name" value="Plexin"/>
</dbReference>
<dbReference type="InterPro" id="IPR001627">
    <property type="entry name" value="Semap_dom"/>
</dbReference>
<dbReference type="InterPro" id="IPR014756">
    <property type="entry name" value="Ig_E-set"/>
</dbReference>
<evidence type="ECO:0000256" key="1">
    <source>
        <dbReference type="ARBA" id="ARBA00004167"/>
    </source>
</evidence>
<dbReference type="Pfam" id="PF01437">
    <property type="entry name" value="PSI"/>
    <property type="match status" value="1"/>
</dbReference>
<evidence type="ECO:0000313" key="13">
    <source>
        <dbReference type="Proteomes" id="UP000507470"/>
    </source>
</evidence>
<evidence type="ECO:0000256" key="10">
    <source>
        <dbReference type="PROSITE-ProRule" id="PRU00352"/>
    </source>
</evidence>
<dbReference type="PANTHER" id="PTHR22625">
    <property type="entry name" value="PLEXIN"/>
    <property type="match status" value="1"/>
</dbReference>
<keyword evidence="4" id="KW-0732">Signal</keyword>
<dbReference type="PROSITE" id="PS51004">
    <property type="entry name" value="SEMA"/>
    <property type="match status" value="1"/>
</dbReference>
<dbReference type="Pfam" id="PF01833">
    <property type="entry name" value="TIG"/>
    <property type="match status" value="1"/>
</dbReference>
<comment type="similarity">
    <text evidence="2">Belongs to the plexin family.</text>
</comment>
<dbReference type="Gene3D" id="2.60.40.10">
    <property type="entry name" value="Immunoglobulins"/>
    <property type="match status" value="1"/>
</dbReference>
<dbReference type="SUPFAM" id="SSF81296">
    <property type="entry name" value="E set domains"/>
    <property type="match status" value="1"/>
</dbReference>
<evidence type="ECO:0000256" key="2">
    <source>
        <dbReference type="ARBA" id="ARBA00010297"/>
    </source>
</evidence>
<keyword evidence="5" id="KW-0677">Repeat</keyword>
<dbReference type="GO" id="GO:0030334">
    <property type="term" value="P:regulation of cell migration"/>
    <property type="evidence" value="ECO:0007669"/>
    <property type="project" value="TreeGrafter"/>
</dbReference>
<dbReference type="PANTHER" id="PTHR22625:SF70">
    <property type="entry name" value="PLEXIN A, ISOFORM A"/>
    <property type="match status" value="1"/>
</dbReference>
<gene>
    <name evidence="12" type="ORF">MCOR_48205</name>
</gene>
<dbReference type="GO" id="GO:0005886">
    <property type="term" value="C:plasma membrane"/>
    <property type="evidence" value="ECO:0007669"/>
    <property type="project" value="TreeGrafter"/>
</dbReference>
<dbReference type="OrthoDB" id="6130497at2759"/>
<dbReference type="Gene3D" id="2.130.10.10">
    <property type="entry name" value="YVTN repeat-like/Quinoprotein amine dehydrogenase"/>
    <property type="match status" value="1"/>
</dbReference>
<dbReference type="Gene3D" id="3.30.1680.10">
    <property type="entry name" value="ligand-binding face of the semaphorins, domain 2"/>
    <property type="match status" value="1"/>
</dbReference>
<evidence type="ECO:0000256" key="5">
    <source>
        <dbReference type="ARBA" id="ARBA00022737"/>
    </source>
</evidence>
<accession>A0A6J8E8Y1</accession>
<keyword evidence="13" id="KW-1185">Reference proteome</keyword>